<keyword evidence="4" id="KW-0347">Helicase</keyword>
<dbReference type="FunFam" id="1.10.3380.10:FF:000012">
    <property type="entry name" value="DEAD/DEAH box DNA helicase"/>
    <property type="match status" value="1"/>
</dbReference>
<dbReference type="FunFam" id="1.10.10.10:FF:000012">
    <property type="entry name" value="U5 small nuclear ribonucleoprotein helicase"/>
    <property type="match status" value="1"/>
</dbReference>
<dbReference type="PANTHER" id="PTHR47835:SF3">
    <property type="entry name" value="HELICASE FOR MEIOSIS 1"/>
    <property type="match status" value="1"/>
</dbReference>
<feature type="compositionally biased region" description="Polar residues" evidence="11">
    <location>
        <begin position="1"/>
        <end position="13"/>
    </location>
</feature>
<dbReference type="Proteomes" id="UP001286456">
    <property type="component" value="Unassembled WGS sequence"/>
</dbReference>
<feature type="region of interest" description="Disordered" evidence="11">
    <location>
        <begin position="1"/>
        <end position="63"/>
    </location>
</feature>
<dbReference type="SUPFAM" id="SSF46785">
    <property type="entry name" value="Winged helix' DNA-binding domain"/>
    <property type="match status" value="1"/>
</dbReference>
<evidence type="ECO:0000256" key="9">
    <source>
        <dbReference type="ARBA" id="ARBA00034808"/>
    </source>
</evidence>
<evidence type="ECO:0000256" key="10">
    <source>
        <dbReference type="ARBA" id="ARBA00048988"/>
    </source>
</evidence>
<comment type="catalytic activity">
    <reaction evidence="8">
        <text>Couples ATP hydrolysis with the unwinding of duplex DNA by translocating in the 3'-5' direction.</text>
        <dbReference type="EC" id="5.6.2.4"/>
    </reaction>
</comment>
<feature type="domain" description="Helicase ATP-binding" evidence="12">
    <location>
        <begin position="164"/>
        <end position="338"/>
    </location>
</feature>
<dbReference type="InterPro" id="IPR036390">
    <property type="entry name" value="WH_DNA-bd_sf"/>
</dbReference>
<dbReference type="Gene3D" id="1.10.10.10">
    <property type="entry name" value="Winged helix-like DNA-binding domain superfamily/Winged helix DNA-binding domain"/>
    <property type="match status" value="1"/>
</dbReference>
<feature type="region of interest" description="Disordered" evidence="11">
    <location>
        <begin position="1353"/>
        <end position="1383"/>
    </location>
</feature>
<comment type="similarity">
    <text evidence="1">Belongs to the helicase family. SKI2 subfamily.</text>
</comment>
<evidence type="ECO:0000256" key="11">
    <source>
        <dbReference type="SAM" id="MobiDB-lite"/>
    </source>
</evidence>
<evidence type="ECO:0000313" key="14">
    <source>
        <dbReference type="EMBL" id="KAK3332896.1"/>
    </source>
</evidence>
<feature type="compositionally biased region" description="Basic and acidic residues" evidence="11">
    <location>
        <begin position="1034"/>
        <end position="1053"/>
    </location>
</feature>
<dbReference type="EC" id="5.6.2.4" evidence="9"/>
<dbReference type="GO" id="GO:0005524">
    <property type="term" value="F:ATP binding"/>
    <property type="evidence" value="ECO:0007669"/>
    <property type="project" value="UniProtKB-KW"/>
</dbReference>
<dbReference type="InterPro" id="IPR004179">
    <property type="entry name" value="Sec63-dom"/>
</dbReference>
<protein>
    <recommendedName>
        <fullName evidence="9">DNA 3'-5' helicase</fullName>
        <ecNumber evidence="9">5.6.2.4</ecNumber>
    </recommendedName>
</protein>
<dbReference type="InterPro" id="IPR001650">
    <property type="entry name" value="Helicase_C-like"/>
</dbReference>
<proteinExistence type="inferred from homology"/>
<dbReference type="InterPro" id="IPR011545">
    <property type="entry name" value="DEAD/DEAH_box_helicase_dom"/>
</dbReference>
<dbReference type="SMART" id="SM00973">
    <property type="entry name" value="Sec63"/>
    <property type="match status" value="1"/>
</dbReference>
<keyword evidence="6" id="KW-0413">Isomerase</keyword>
<sequence length="1383" mass="153521">MSQHGGWAPNSTWGRPMLPRAQGQTQAAPFDQFDLQPRSHLQHPGSGQGNHPARGQLYDDLDEFGNYNPPSVSAFASSWPSSGAKCHDFLRSHRDPTGPEISSLSSTRLSPAVGEAGSRYKPSGHSTPVVQGVPLVSLRQALPDKFKEVFPYELFNPIQSKCFSSIYGGTDNVVIAAPTGSGKTALLELAICKLALDRGNENFKIVYQAPTKALCSERARDWEKKFSHMKLKCAELTGDTSQHEMRRVGDASIIITTPEKWDSITRKWQDHRKLLQLVELFLIDEVHILKDARGATLEAVVSRMKTIGANVRFVALSATVPNSEDIAKWLGRNHTNPQTPAHRETFGEEFRPVRLQKFVYGYDCNGNDWVFDRFLDAKLPGLIAKHSKQKPILVFCFTRKLCESTAALLAEYASGKPNDHIWPMPSTRVPVISRELQEIVKFGVAFHHAGLDTQDRNAVEQHFLNGQLGVICCTSTLAVGINLPCHTVVLKGTVGYGDDRLQEYSDLEVMQMLGRAGRPQFDDSATAIILTRRSNEERYKKMVSGHEILESTLHLHLIEHLNSEIGLGTIHDIQSAKAWLGGTFLSVRLRRNPDHYRLTGGISNPSQIDDRLEEICERDIKLLQEADLVTDHEFFKCTEYGRAMSKYMVEFTTMKLLLRIPRAAGMEVLITILSQAAEFNEFRFKPAERPLFRELNKSPLIVYPVKEVVTQTHHKISLMVQAHLGSVQYSDSDDAAKFRRQLMVEKKMVFERMQRLIRAVIDCKGHDRDAVGTRNALELARALSADSWEGRATQLTQIPNIGPAGMRKLASKSIRTVLELADKDIVEIERLMSRQTPFGKKIKDDLEKFPRLSLELTNNGRAKPVANGSVSINVGATLRYLNRKGPPNWLGKSPALTFHAESTDGRLLFFWRGSAKKLDKESGTQLKFCAPLQSFDERIVGYFSCEEIVGTIVSKVLGHNLPKSAFSGQTESHRAVDYDYLEDDDMEDWDELQEAANQAISLPSAPNQAVAQQELSELEDEYPLVEDLLREEQPADHKAKEAQNDADQDHNRDPVQLPNGKWQCNHLCSGGASTKSGKPCTHRCCKEGLDKPRKRPNTKPKARKMSSNSDGGVNEVASGQSYSPSTTHLTEDATEPPLKRHKSRAESFTTMTQSTGKPAQSSLTTRPAVWKKMNLDNLDIEFIDLSEIDDAVAPEKLPAGVKDNFSTTNRSESHLSQAPQSTYIDMLEKSSKSLKSSTLEKPTGILGPSLNSAELIDYFMDDDVGFLEDIAPPTRLSKSPFKAGASDEMLYQELPNHFDDTGVSDSMSSPISSIPKLTTQIGSDDNKENMGGKANTAFGDCEMPGLGERTALFDGNIPDTESLSGTLAHDTGDVVAKKGHEPA</sequence>
<dbReference type="InterPro" id="IPR014001">
    <property type="entry name" value="Helicase_ATP-bd"/>
</dbReference>
<feature type="region of interest" description="Disordered" evidence="11">
    <location>
        <begin position="1203"/>
        <end position="1222"/>
    </location>
</feature>
<dbReference type="PROSITE" id="PS51194">
    <property type="entry name" value="HELICASE_CTER"/>
    <property type="match status" value="1"/>
</dbReference>
<dbReference type="SUPFAM" id="SSF158702">
    <property type="entry name" value="Sec63 N-terminal domain-like"/>
    <property type="match status" value="1"/>
</dbReference>
<dbReference type="SMART" id="SM00490">
    <property type="entry name" value="HELICc"/>
    <property type="match status" value="1"/>
</dbReference>
<evidence type="ECO:0000256" key="6">
    <source>
        <dbReference type="ARBA" id="ARBA00023235"/>
    </source>
</evidence>
<feature type="domain" description="Helicase C-terminal" evidence="13">
    <location>
        <begin position="378"/>
        <end position="565"/>
    </location>
</feature>
<evidence type="ECO:0000256" key="3">
    <source>
        <dbReference type="ARBA" id="ARBA00022801"/>
    </source>
</evidence>
<dbReference type="Pfam" id="PF00270">
    <property type="entry name" value="DEAD"/>
    <property type="match status" value="1"/>
</dbReference>
<evidence type="ECO:0000259" key="12">
    <source>
        <dbReference type="PROSITE" id="PS51192"/>
    </source>
</evidence>
<evidence type="ECO:0000256" key="7">
    <source>
        <dbReference type="ARBA" id="ARBA00023254"/>
    </source>
</evidence>
<evidence type="ECO:0000259" key="13">
    <source>
        <dbReference type="PROSITE" id="PS51194"/>
    </source>
</evidence>
<dbReference type="PANTHER" id="PTHR47835">
    <property type="entry name" value="HFM1, ATP DEPENDENT DNA HELICASE HOMOLOG"/>
    <property type="match status" value="1"/>
</dbReference>
<dbReference type="Pfam" id="PF00271">
    <property type="entry name" value="Helicase_C"/>
    <property type="match status" value="1"/>
</dbReference>
<reference evidence="14" key="2">
    <citation type="submission" date="2023-06" db="EMBL/GenBank/DDBJ databases">
        <authorList>
            <consortium name="Lawrence Berkeley National Laboratory"/>
            <person name="Haridas S."/>
            <person name="Hensen N."/>
            <person name="Bonometti L."/>
            <person name="Westerberg I."/>
            <person name="Brannstrom I.O."/>
            <person name="Guillou S."/>
            <person name="Cros-Aarteil S."/>
            <person name="Calhoun S."/>
            <person name="Kuo A."/>
            <person name="Mondo S."/>
            <person name="Pangilinan J."/>
            <person name="Riley R."/>
            <person name="Labutti K."/>
            <person name="Andreopoulos B."/>
            <person name="Lipzen A."/>
            <person name="Chen C."/>
            <person name="Yanf M."/>
            <person name="Daum C."/>
            <person name="Ng V."/>
            <person name="Clum A."/>
            <person name="Steindorff A."/>
            <person name="Ohm R."/>
            <person name="Martin F."/>
            <person name="Silar P."/>
            <person name="Natvig D."/>
            <person name="Lalanne C."/>
            <person name="Gautier V."/>
            <person name="Ament-Velasquez S.L."/>
            <person name="Kruys A."/>
            <person name="Hutchinson M.I."/>
            <person name="Powell A.J."/>
            <person name="Barry K."/>
            <person name="Miller A.N."/>
            <person name="Grigoriev I.V."/>
            <person name="Debuchy R."/>
            <person name="Gladieux P."/>
            <person name="Thoren M.H."/>
            <person name="Johannesson H."/>
        </authorList>
    </citation>
    <scope>NUCLEOTIDE SEQUENCE</scope>
    <source>
        <strain evidence="14">SMH4131-1</strain>
    </source>
</reference>
<accession>A0AAE0MHK1</accession>
<name>A0AAE0MHK1_9PEZI</name>
<dbReference type="CDD" id="cd18795">
    <property type="entry name" value="SF2_C_Ski2"/>
    <property type="match status" value="1"/>
</dbReference>
<keyword evidence="2" id="KW-0547">Nucleotide-binding</keyword>
<comment type="catalytic activity">
    <reaction evidence="10">
        <text>ATP + H2O = ADP + phosphate + H(+)</text>
        <dbReference type="Rhea" id="RHEA:13065"/>
        <dbReference type="ChEBI" id="CHEBI:15377"/>
        <dbReference type="ChEBI" id="CHEBI:15378"/>
        <dbReference type="ChEBI" id="CHEBI:30616"/>
        <dbReference type="ChEBI" id="CHEBI:43474"/>
        <dbReference type="ChEBI" id="CHEBI:456216"/>
        <dbReference type="EC" id="5.6.2.4"/>
    </reaction>
</comment>
<dbReference type="GO" id="GO:0003676">
    <property type="term" value="F:nucleic acid binding"/>
    <property type="evidence" value="ECO:0007669"/>
    <property type="project" value="InterPro"/>
</dbReference>
<feature type="compositionally biased region" description="Polar residues" evidence="11">
    <location>
        <begin position="1105"/>
        <end position="1128"/>
    </location>
</feature>
<feature type="region of interest" description="Disordered" evidence="11">
    <location>
        <begin position="1316"/>
        <end position="1341"/>
    </location>
</feature>
<dbReference type="SMART" id="SM00487">
    <property type="entry name" value="DEXDc"/>
    <property type="match status" value="1"/>
</dbReference>
<feature type="compositionally biased region" description="Polar residues" evidence="11">
    <location>
        <begin position="1204"/>
        <end position="1222"/>
    </location>
</feature>
<reference evidence="14" key="1">
    <citation type="journal article" date="2023" name="Mol. Phylogenet. Evol.">
        <title>Genome-scale phylogeny and comparative genomics of the fungal order Sordariales.</title>
        <authorList>
            <person name="Hensen N."/>
            <person name="Bonometti L."/>
            <person name="Westerberg I."/>
            <person name="Brannstrom I.O."/>
            <person name="Guillou S."/>
            <person name="Cros-Aarteil S."/>
            <person name="Calhoun S."/>
            <person name="Haridas S."/>
            <person name="Kuo A."/>
            <person name="Mondo S."/>
            <person name="Pangilinan J."/>
            <person name="Riley R."/>
            <person name="LaButti K."/>
            <person name="Andreopoulos B."/>
            <person name="Lipzen A."/>
            <person name="Chen C."/>
            <person name="Yan M."/>
            <person name="Daum C."/>
            <person name="Ng V."/>
            <person name="Clum A."/>
            <person name="Steindorff A."/>
            <person name="Ohm R.A."/>
            <person name="Martin F."/>
            <person name="Silar P."/>
            <person name="Natvig D.O."/>
            <person name="Lalanne C."/>
            <person name="Gautier V."/>
            <person name="Ament-Velasquez S.L."/>
            <person name="Kruys A."/>
            <person name="Hutchinson M.I."/>
            <person name="Powell A.J."/>
            <person name="Barry K."/>
            <person name="Miller A.N."/>
            <person name="Grigoriev I.V."/>
            <person name="Debuchy R."/>
            <person name="Gladieux P."/>
            <person name="Hiltunen Thoren M."/>
            <person name="Johannesson H."/>
        </authorList>
    </citation>
    <scope>NUCLEOTIDE SEQUENCE</scope>
    <source>
        <strain evidence="14">SMH4131-1</strain>
    </source>
</reference>
<evidence type="ECO:0000256" key="4">
    <source>
        <dbReference type="ARBA" id="ARBA00022806"/>
    </source>
</evidence>
<dbReference type="SUPFAM" id="SSF52540">
    <property type="entry name" value="P-loop containing nucleoside triphosphate hydrolases"/>
    <property type="match status" value="1"/>
</dbReference>
<evidence type="ECO:0000313" key="15">
    <source>
        <dbReference type="Proteomes" id="UP001286456"/>
    </source>
</evidence>
<dbReference type="GO" id="GO:0043138">
    <property type="term" value="F:3'-5' DNA helicase activity"/>
    <property type="evidence" value="ECO:0007669"/>
    <property type="project" value="UniProtKB-EC"/>
</dbReference>
<dbReference type="Pfam" id="PF02889">
    <property type="entry name" value="Sec63"/>
    <property type="match status" value="1"/>
</dbReference>
<evidence type="ECO:0000256" key="1">
    <source>
        <dbReference type="ARBA" id="ARBA00010140"/>
    </source>
</evidence>
<dbReference type="InterPro" id="IPR057842">
    <property type="entry name" value="WH_MER3"/>
</dbReference>
<dbReference type="GO" id="GO:0051321">
    <property type="term" value="P:meiotic cell cycle"/>
    <property type="evidence" value="ECO:0007669"/>
    <property type="project" value="UniProtKB-KW"/>
</dbReference>
<keyword evidence="7" id="KW-0469">Meiosis</keyword>
<dbReference type="InterPro" id="IPR052247">
    <property type="entry name" value="Meiotic_Crossover_Helicase"/>
</dbReference>
<feature type="compositionally biased region" description="Basic and acidic residues" evidence="11">
    <location>
        <begin position="1370"/>
        <end position="1383"/>
    </location>
</feature>
<dbReference type="EMBL" id="JAUEPO010000002">
    <property type="protein sequence ID" value="KAK3332896.1"/>
    <property type="molecule type" value="Genomic_DNA"/>
</dbReference>
<evidence type="ECO:0000256" key="8">
    <source>
        <dbReference type="ARBA" id="ARBA00034617"/>
    </source>
</evidence>
<keyword evidence="3" id="KW-0378">Hydrolase</keyword>
<dbReference type="PROSITE" id="PS51192">
    <property type="entry name" value="HELICASE_ATP_BIND_1"/>
    <property type="match status" value="1"/>
</dbReference>
<evidence type="ECO:0000256" key="5">
    <source>
        <dbReference type="ARBA" id="ARBA00022840"/>
    </source>
</evidence>
<organism evidence="14 15">
    <name type="scientific">Cercophora scortea</name>
    <dbReference type="NCBI Taxonomy" id="314031"/>
    <lineage>
        <taxon>Eukaryota</taxon>
        <taxon>Fungi</taxon>
        <taxon>Dikarya</taxon>
        <taxon>Ascomycota</taxon>
        <taxon>Pezizomycotina</taxon>
        <taxon>Sordariomycetes</taxon>
        <taxon>Sordariomycetidae</taxon>
        <taxon>Sordariales</taxon>
        <taxon>Lasiosphaeriaceae</taxon>
        <taxon>Cercophora</taxon>
    </lineage>
</organism>
<dbReference type="InterPro" id="IPR027417">
    <property type="entry name" value="P-loop_NTPase"/>
</dbReference>
<dbReference type="Gene3D" id="1.10.3380.10">
    <property type="entry name" value="Sec63 N-terminal domain-like domain"/>
    <property type="match status" value="1"/>
</dbReference>
<feature type="region of interest" description="Disordered" evidence="11">
    <location>
        <begin position="1034"/>
        <end position="1058"/>
    </location>
</feature>
<dbReference type="GO" id="GO:0016787">
    <property type="term" value="F:hydrolase activity"/>
    <property type="evidence" value="ECO:0007669"/>
    <property type="project" value="UniProtKB-KW"/>
</dbReference>
<feature type="compositionally biased region" description="Basic residues" evidence="11">
    <location>
        <begin position="1092"/>
        <end position="1104"/>
    </location>
</feature>
<dbReference type="Gene3D" id="3.40.50.300">
    <property type="entry name" value="P-loop containing nucleotide triphosphate hydrolases"/>
    <property type="match status" value="2"/>
</dbReference>
<gene>
    <name evidence="14" type="ORF">B0T19DRAFT_490740</name>
</gene>
<keyword evidence="5" id="KW-0067">ATP-binding</keyword>
<keyword evidence="15" id="KW-1185">Reference proteome</keyword>
<comment type="caution">
    <text evidence="14">The sequence shown here is derived from an EMBL/GenBank/DDBJ whole genome shotgun (WGS) entry which is preliminary data.</text>
</comment>
<feature type="compositionally biased region" description="Polar residues" evidence="11">
    <location>
        <begin position="1146"/>
        <end position="1164"/>
    </location>
</feature>
<dbReference type="Pfam" id="PF23445">
    <property type="entry name" value="WHD_SNRNP200"/>
    <property type="match status" value="1"/>
</dbReference>
<feature type="region of interest" description="Disordered" evidence="11">
    <location>
        <begin position="1072"/>
        <end position="1164"/>
    </location>
</feature>
<dbReference type="InterPro" id="IPR036388">
    <property type="entry name" value="WH-like_DNA-bd_sf"/>
</dbReference>
<evidence type="ECO:0000256" key="2">
    <source>
        <dbReference type="ARBA" id="ARBA00022741"/>
    </source>
</evidence>